<dbReference type="OrthoDB" id="6432729at2759"/>
<dbReference type="AlphaFoldDB" id="A0A4Y2QE40"/>
<sequence length="121" mass="13443">MMRNQLKDKGILISDKAINVRSCLYEKNPGETHLFIEADNAGKLLTGNIKHLSGSLIAIQTFLGWTVMGKSDIINTTENSSLLVLPLHVNNAKITDLWNLDTFGINNDSVNVLKQKPRNLL</sequence>
<evidence type="ECO:0000313" key="3">
    <source>
        <dbReference type="Proteomes" id="UP000499080"/>
    </source>
</evidence>
<organism evidence="2 3">
    <name type="scientific">Araneus ventricosus</name>
    <name type="common">Orbweaver spider</name>
    <name type="synonym">Epeira ventricosa</name>
    <dbReference type="NCBI Taxonomy" id="182803"/>
    <lineage>
        <taxon>Eukaryota</taxon>
        <taxon>Metazoa</taxon>
        <taxon>Ecdysozoa</taxon>
        <taxon>Arthropoda</taxon>
        <taxon>Chelicerata</taxon>
        <taxon>Arachnida</taxon>
        <taxon>Araneae</taxon>
        <taxon>Araneomorphae</taxon>
        <taxon>Entelegynae</taxon>
        <taxon>Araneoidea</taxon>
        <taxon>Araneidae</taxon>
        <taxon>Araneus</taxon>
    </lineage>
</organism>
<dbReference type="EMBL" id="BGPR01013820">
    <property type="protein sequence ID" value="GBN62410.1"/>
    <property type="molecule type" value="Genomic_DNA"/>
</dbReference>
<comment type="caution">
    <text evidence="2">The sequence shown here is derived from an EMBL/GenBank/DDBJ whole genome shotgun (WGS) entry which is preliminary data.</text>
</comment>
<accession>A0A4Y2QE40</accession>
<dbReference type="EMBL" id="BGPR01013821">
    <property type="protein sequence ID" value="GBN62428.1"/>
    <property type="molecule type" value="Genomic_DNA"/>
</dbReference>
<name>A0A4Y2QE40_ARAVE</name>
<protein>
    <recommendedName>
        <fullName evidence="4">Peptidase aspartic putative domain-containing protein</fullName>
    </recommendedName>
</protein>
<evidence type="ECO:0000313" key="1">
    <source>
        <dbReference type="EMBL" id="GBN62410.1"/>
    </source>
</evidence>
<evidence type="ECO:0000313" key="2">
    <source>
        <dbReference type="EMBL" id="GBN62428.1"/>
    </source>
</evidence>
<dbReference type="Proteomes" id="UP000499080">
    <property type="component" value="Unassembled WGS sequence"/>
</dbReference>
<reference evidence="2 3" key="1">
    <citation type="journal article" date="2019" name="Sci. Rep.">
        <title>Orb-weaving spider Araneus ventricosus genome elucidates the spidroin gene catalogue.</title>
        <authorList>
            <person name="Kono N."/>
            <person name="Nakamura H."/>
            <person name="Ohtoshi R."/>
            <person name="Moran D.A.P."/>
            <person name="Shinohara A."/>
            <person name="Yoshida Y."/>
            <person name="Fujiwara M."/>
            <person name="Mori M."/>
            <person name="Tomita M."/>
            <person name="Arakawa K."/>
        </authorList>
    </citation>
    <scope>NUCLEOTIDE SEQUENCE [LARGE SCALE GENOMIC DNA]</scope>
</reference>
<gene>
    <name evidence="1" type="ORF">AVEN_106064_1</name>
    <name evidence="2" type="ORF">AVEN_36286_1</name>
</gene>
<keyword evidence="3" id="KW-1185">Reference proteome</keyword>
<proteinExistence type="predicted"/>
<evidence type="ECO:0008006" key="4">
    <source>
        <dbReference type="Google" id="ProtNLM"/>
    </source>
</evidence>